<gene>
    <name evidence="2" type="ORF">DA792_20225</name>
</gene>
<sequence length="106" mass="11898">MEAQTMDYAVDYALNYALKVKEALTRWMAGMDAADQVTMMAIGFGLMIFAVAALMIQRHRETKAQHPTRSTLVEERASYVIPGERHIAPAGKKKGDAFLRRLDHMA</sequence>
<evidence type="ECO:0000313" key="3">
    <source>
        <dbReference type="Proteomes" id="UP000241447"/>
    </source>
</evidence>
<keyword evidence="1" id="KW-1133">Transmembrane helix</keyword>
<evidence type="ECO:0000313" key="2">
    <source>
        <dbReference type="EMBL" id="AVW93121.1"/>
    </source>
</evidence>
<reference evidence="2 3" key="1">
    <citation type="submission" date="2018-03" db="EMBL/GenBank/DDBJ databases">
        <title>The Complete Genome of Celeribacter baekdonensis strain LH4, a Thiosulfate-Oxidizing Alphaproteobacterium Isolated from Gulf of Mexico Continental Slope Sediments.</title>
        <authorList>
            <person name="Flood B.E."/>
            <person name="Bailey J.V."/>
            <person name="Leprich D."/>
        </authorList>
    </citation>
    <scope>NUCLEOTIDE SEQUENCE [LARGE SCALE GENOMIC DNA]</scope>
    <source>
        <strain evidence="2 3">LH4</strain>
    </source>
</reference>
<dbReference type="AlphaFoldDB" id="A0A2R4M7D4"/>
<keyword evidence="1" id="KW-0472">Membrane</keyword>
<keyword evidence="1" id="KW-0812">Transmembrane</keyword>
<name>A0A2R4M7D4_9RHOB</name>
<dbReference type="Proteomes" id="UP000241447">
    <property type="component" value="Chromosome"/>
</dbReference>
<dbReference type="EMBL" id="CP028475">
    <property type="protein sequence ID" value="AVW93121.1"/>
    <property type="molecule type" value="Genomic_DNA"/>
</dbReference>
<organism evidence="2 3">
    <name type="scientific">Celeribacter baekdonensis</name>
    <dbReference type="NCBI Taxonomy" id="875171"/>
    <lineage>
        <taxon>Bacteria</taxon>
        <taxon>Pseudomonadati</taxon>
        <taxon>Pseudomonadota</taxon>
        <taxon>Alphaproteobacteria</taxon>
        <taxon>Rhodobacterales</taxon>
        <taxon>Roseobacteraceae</taxon>
        <taxon>Celeribacter</taxon>
    </lineage>
</organism>
<dbReference type="KEGG" id="cbak:DA792_20225"/>
<accession>A0A2R4M7D4</accession>
<protein>
    <submittedName>
        <fullName evidence="2">Uncharacterized protein</fullName>
    </submittedName>
</protein>
<evidence type="ECO:0000256" key="1">
    <source>
        <dbReference type="SAM" id="Phobius"/>
    </source>
</evidence>
<feature type="transmembrane region" description="Helical" evidence="1">
    <location>
        <begin position="37"/>
        <end position="56"/>
    </location>
</feature>
<proteinExistence type="predicted"/>